<dbReference type="Proteomes" id="UP000292082">
    <property type="component" value="Unassembled WGS sequence"/>
</dbReference>
<organism evidence="2 3">
    <name type="scientific">Dichomitus squalens</name>
    <dbReference type="NCBI Taxonomy" id="114155"/>
    <lineage>
        <taxon>Eukaryota</taxon>
        <taxon>Fungi</taxon>
        <taxon>Dikarya</taxon>
        <taxon>Basidiomycota</taxon>
        <taxon>Agaricomycotina</taxon>
        <taxon>Agaricomycetes</taxon>
        <taxon>Polyporales</taxon>
        <taxon>Polyporaceae</taxon>
        <taxon>Dichomitus</taxon>
    </lineage>
</organism>
<evidence type="ECO:0000313" key="2">
    <source>
        <dbReference type="EMBL" id="TBU65537.1"/>
    </source>
</evidence>
<evidence type="ECO:0008006" key="4">
    <source>
        <dbReference type="Google" id="ProtNLM"/>
    </source>
</evidence>
<accession>A0A4Q9QCQ3</accession>
<dbReference type="EMBL" id="ML145084">
    <property type="protein sequence ID" value="TBU65537.1"/>
    <property type="molecule type" value="Genomic_DNA"/>
</dbReference>
<gene>
    <name evidence="2" type="ORF">BD310DRAFT_13024</name>
</gene>
<name>A0A4Q9QCQ3_9APHY</name>
<feature type="signal peptide" evidence="1">
    <location>
        <begin position="1"/>
        <end position="19"/>
    </location>
</feature>
<evidence type="ECO:0000313" key="3">
    <source>
        <dbReference type="Proteomes" id="UP000292082"/>
    </source>
</evidence>
<keyword evidence="3" id="KW-1185">Reference proteome</keyword>
<feature type="chain" id="PRO_5020555070" description="Secreted protein" evidence="1">
    <location>
        <begin position="20"/>
        <end position="133"/>
    </location>
</feature>
<evidence type="ECO:0000256" key="1">
    <source>
        <dbReference type="SAM" id="SignalP"/>
    </source>
</evidence>
<sequence length="133" mass="14904">MNATPLSSLSTILVARLWACNRATVLWQTSQPHVEYSPIRQTACLLRRRARHDFLFTGVGDFHSANKCSSCPAVSLRQNTGLGWTMRPTEDLLPHTSYVADSSIGLRTLQRRRIRSSKCLSSRTSSKSDLDLL</sequence>
<proteinExistence type="predicted"/>
<keyword evidence="1" id="KW-0732">Signal</keyword>
<reference evidence="2 3" key="1">
    <citation type="submission" date="2019-01" db="EMBL/GenBank/DDBJ databases">
        <title>Draft genome sequences of three monokaryotic isolates of the white-rot basidiomycete fungus Dichomitus squalens.</title>
        <authorList>
            <consortium name="DOE Joint Genome Institute"/>
            <person name="Lopez S.C."/>
            <person name="Andreopoulos B."/>
            <person name="Pangilinan J."/>
            <person name="Lipzen A."/>
            <person name="Riley R."/>
            <person name="Ahrendt S."/>
            <person name="Ng V."/>
            <person name="Barry K."/>
            <person name="Daum C."/>
            <person name="Grigoriev I.V."/>
            <person name="Hilden K.S."/>
            <person name="Makela M.R."/>
            <person name="de Vries R.P."/>
        </authorList>
    </citation>
    <scope>NUCLEOTIDE SEQUENCE [LARGE SCALE GENOMIC DNA]</scope>
    <source>
        <strain evidence="2 3">CBS 464.89</strain>
    </source>
</reference>
<protein>
    <recommendedName>
        <fullName evidence="4">Secreted protein</fullName>
    </recommendedName>
</protein>
<dbReference type="AlphaFoldDB" id="A0A4Q9QCQ3"/>